<comment type="caution">
    <text evidence="1">The sequence shown here is derived from an EMBL/GenBank/DDBJ whole genome shotgun (WGS) entry which is preliminary data.</text>
</comment>
<dbReference type="Proteomes" id="UP000036097">
    <property type="component" value="Unassembled WGS sequence"/>
</dbReference>
<name>A0A0J1GVQ5_9GAMM</name>
<reference evidence="1 2" key="1">
    <citation type="submission" date="2015-05" db="EMBL/GenBank/DDBJ databases">
        <title>Photobacterium galathea sp. nov.</title>
        <authorList>
            <person name="Machado H."/>
            <person name="Gram L."/>
        </authorList>
    </citation>
    <scope>NUCLEOTIDE SEQUENCE [LARGE SCALE GENOMIC DNA]</scope>
    <source>
        <strain evidence="1 2">CGMCC 1.12159</strain>
    </source>
</reference>
<proteinExistence type="predicted"/>
<evidence type="ECO:0000313" key="1">
    <source>
        <dbReference type="EMBL" id="KLV03529.1"/>
    </source>
</evidence>
<keyword evidence="2" id="KW-1185">Reference proteome</keyword>
<protein>
    <submittedName>
        <fullName evidence="1">Uncharacterized protein</fullName>
    </submittedName>
</protein>
<gene>
    <name evidence="1" type="ORF">ABT56_19055</name>
</gene>
<dbReference type="EMBL" id="LDOT01000032">
    <property type="protein sequence ID" value="KLV03529.1"/>
    <property type="molecule type" value="Genomic_DNA"/>
</dbReference>
<evidence type="ECO:0000313" key="2">
    <source>
        <dbReference type="Proteomes" id="UP000036097"/>
    </source>
</evidence>
<dbReference type="PATRIC" id="fig|1195763.3.peg.4075"/>
<organism evidence="1 2">
    <name type="scientific">Photobacterium aquae</name>
    <dbReference type="NCBI Taxonomy" id="1195763"/>
    <lineage>
        <taxon>Bacteria</taxon>
        <taxon>Pseudomonadati</taxon>
        <taxon>Pseudomonadota</taxon>
        <taxon>Gammaproteobacteria</taxon>
        <taxon>Vibrionales</taxon>
        <taxon>Vibrionaceae</taxon>
        <taxon>Photobacterium</taxon>
    </lineage>
</organism>
<dbReference type="AlphaFoldDB" id="A0A0J1GVQ5"/>
<sequence>MKLKPYTVTIPAQLEIIDALKEIESLLLTSSDCSIHVSKDSIFITNLHKLQFLIEEKTKQSQTHIICDDEIVINTTIEECFYLAFVNMRHKEISIVDALGSDLSKNLSQLVESLAHELNHPSFEIFINHLTIKFKPTAFALNENISNNKSMFF</sequence>
<dbReference type="RefSeq" id="WP_047880491.1">
    <property type="nucleotide sequence ID" value="NZ_LDOT01000032.1"/>
</dbReference>
<accession>A0A0J1GVQ5</accession>